<comment type="caution">
    <text evidence="1">The sequence shown here is derived from an EMBL/GenBank/DDBJ whole genome shotgun (WGS) entry which is preliminary data.</text>
</comment>
<sequence length="166" mass="19091">MSSSQPLDWRKLFDLPSDQSLVFFPPEVHGGSITVKPPAVVFDEGIRCWHHLLVAQFLGQPPNFHSLQKLVLDHCPWHIQNKPMVLRKWEPNLQRLDSPLTICRIGYIASALGTPFYMDKITTLQQRHAYVKVCFEISVDFEFPGLINVELHDGSFVLLELKYYGC</sequence>
<organism evidence="1 2">
    <name type="scientific">Gossypium lobatum</name>
    <dbReference type="NCBI Taxonomy" id="34289"/>
    <lineage>
        <taxon>Eukaryota</taxon>
        <taxon>Viridiplantae</taxon>
        <taxon>Streptophyta</taxon>
        <taxon>Embryophyta</taxon>
        <taxon>Tracheophyta</taxon>
        <taxon>Spermatophyta</taxon>
        <taxon>Magnoliopsida</taxon>
        <taxon>eudicotyledons</taxon>
        <taxon>Gunneridae</taxon>
        <taxon>Pentapetalae</taxon>
        <taxon>rosids</taxon>
        <taxon>malvids</taxon>
        <taxon>Malvales</taxon>
        <taxon>Malvaceae</taxon>
        <taxon>Malvoideae</taxon>
        <taxon>Gossypium</taxon>
    </lineage>
</organism>
<dbReference type="AlphaFoldDB" id="A0A7J8LNR4"/>
<evidence type="ECO:0008006" key="3">
    <source>
        <dbReference type="Google" id="ProtNLM"/>
    </source>
</evidence>
<dbReference type="PANTHER" id="PTHR31286:SF180">
    <property type="entry name" value="OS10G0362600 PROTEIN"/>
    <property type="match status" value="1"/>
</dbReference>
<keyword evidence="2" id="KW-1185">Reference proteome</keyword>
<evidence type="ECO:0000313" key="1">
    <source>
        <dbReference type="EMBL" id="MBA0554068.1"/>
    </source>
</evidence>
<proteinExistence type="predicted"/>
<dbReference type="EMBL" id="JABEZX010000004">
    <property type="protein sequence ID" value="MBA0554068.1"/>
    <property type="molecule type" value="Genomic_DNA"/>
</dbReference>
<name>A0A7J8LNR4_9ROSI</name>
<gene>
    <name evidence="1" type="ORF">Golob_013197</name>
</gene>
<evidence type="ECO:0000313" key="2">
    <source>
        <dbReference type="Proteomes" id="UP000593572"/>
    </source>
</evidence>
<reference evidence="1 2" key="1">
    <citation type="journal article" date="2019" name="Genome Biol. Evol.">
        <title>Insights into the evolution of the New World diploid cottons (Gossypium, subgenus Houzingenia) based on genome sequencing.</title>
        <authorList>
            <person name="Grover C.E."/>
            <person name="Arick M.A. 2nd"/>
            <person name="Thrash A."/>
            <person name="Conover J.L."/>
            <person name="Sanders W.S."/>
            <person name="Peterson D.G."/>
            <person name="Frelichowski J.E."/>
            <person name="Scheffler J.A."/>
            <person name="Scheffler B.E."/>
            <person name="Wendel J.F."/>
        </authorList>
    </citation>
    <scope>NUCLEOTIDE SEQUENCE [LARGE SCALE GENOMIC DNA]</scope>
    <source>
        <strain evidence="1">157</strain>
        <tissue evidence="1">Leaf</tissue>
    </source>
</reference>
<protein>
    <recommendedName>
        <fullName evidence="3">DUF4283 domain-containing protein</fullName>
    </recommendedName>
</protein>
<dbReference type="Proteomes" id="UP000593572">
    <property type="component" value="Unassembled WGS sequence"/>
</dbReference>
<dbReference type="InterPro" id="IPR040256">
    <property type="entry name" value="At4g02000-like"/>
</dbReference>
<dbReference type="PANTHER" id="PTHR31286">
    <property type="entry name" value="GLYCINE-RICH CELL WALL STRUCTURAL PROTEIN 1.8-LIKE"/>
    <property type="match status" value="1"/>
</dbReference>
<accession>A0A7J8LNR4</accession>